<dbReference type="OrthoDB" id="9807558at2"/>
<dbReference type="PROSITE" id="PS51078">
    <property type="entry name" value="ICLR_ED"/>
    <property type="match status" value="1"/>
</dbReference>
<dbReference type="PROSITE" id="PS51077">
    <property type="entry name" value="HTH_ICLR"/>
    <property type="match status" value="1"/>
</dbReference>
<keyword evidence="3" id="KW-0804">Transcription</keyword>
<reference evidence="6" key="1">
    <citation type="journal article" date="2013" name="Genome Announc.">
        <title>Draft Genome Sequence of Agarivorans albus Strain MKT 106T, an Agarolytic Marine Bacterium.</title>
        <authorList>
            <person name="Yasuike M."/>
            <person name="Nakamura Y."/>
            <person name="Kai W."/>
            <person name="Fujiwara A."/>
            <person name="Fukui Y."/>
            <person name="Satomi M."/>
            <person name="Sano M."/>
        </authorList>
    </citation>
    <scope>NUCLEOTIDE SEQUENCE [LARGE SCALE GENOMIC DNA]</scope>
</reference>
<comment type="caution">
    <text evidence="6">The sequence shown here is derived from an EMBL/GenBank/DDBJ whole genome shotgun (WGS) entry which is preliminary data.</text>
</comment>
<dbReference type="InterPro" id="IPR029016">
    <property type="entry name" value="GAF-like_dom_sf"/>
</dbReference>
<keyword evidence="7" id="KW-1185">Reference proteome</keyword>
<evidence type="ECO:0000256" key="2">
    <source>
        <dbReference type="ARBA" id="ARBA00023125"/>
    </source>
</evidence>
<dbReference type="InterPro" id="IPR036388">
    <property type="entry name" value="WH-like_DNA-bd_sf"/>
</dbReference>
<evidence type="ECO:0000259" key="5">
    <source>
        <dbReference type="PROSITE" id="PS51078"/>
    </source>
</evidence>
<keyword evidence="2" id="KW-0238">DNA-binding</keyword>
<dbReference type="PANTHER" id="PTHR30136:SF7">
    <property type="entry name" value="HTH-TYPE TRANSCRIPTIONAL REGULATOR KDGR-RELATED"/>
    <property type="match status" value="1"/>
</dbReference>
<protein>
    <submittedName>
        <fullName evidence="6">Transcriptional regulator</fullName>
    </submittedName>
</protein>
<dbReference type="InterPro" id="IPR005471">
    <property type="entry name" value="Tscrpt_reg_IclR_N"/>
</dbReference>
<dbReference type="EMBL" id="BARX01000034">
    <property type="protein sequence ID" value="GAD03828.1"/>
    <property type="molecule type" value="Genomic_DNA"/>
</dbReference>
<evidence type="ECO:0000256" key="3">
    <source>
        <dbReference type="ARBA" id="ARBA00023163"/>
    </source>
</evidence>
<dbReference type="InterPro" id="IPR036390">
    <property type="entry name" value="WH_DNA-bd_sf"/>
</dbReference>
<dbReference type="SUPFAM" id="SSF46785">
    <property type="entry name" value="Winged helix' DNA-binding domain"/>
    <property type="match status" value="1"/>
</dbReference>
<dbReference type="SUPFAM" id="SSF55781">
    <property type="entry name" value="GAF domain-like"/>
    <property type="match status" value="1"/>
</dbReference>
<organism evidence="6 7">
    <name type="scientific">Agarivorans albus MKT 106</name>
    <dbReference type="NCBI Taxonomy" id="1331007"/>
    <lineage>
        <taxon>Bacteria</taxon>
        <taxon>Pseudomonadati</taxon>
        <taxon>Pseudomonadota</taxon>
        <taxon>Gammaproteobacteria</taxon>
        <taxon>Alteromonadales</taxon>
        <taxon>Alteromonadaceae</taxon>
        <taxon>Agarivorans</taxon>
    </lineage>
</organism>
<proteinExistence type="predicted"/>
<feature type="domain" description="IclR-ED" evidence="5">
    <location>
        <begin position="76"/>
        <end position="259"/>
    </location>
</feature>
<evidence type="ECO:0000313" key="6">
    <source>
        <dbReference type="EMBL" id="GAD03828.1"/>
    </source>
</evidence>
<dbReference type="STRING" id="1331007.AALB_3908"/>
<dbReference type="RefSeq" id="WP_016403595.1">
    <property type="nucleotide sequence ID" value="NZ_BARX01000034.1"/>
</dbReference>
<dbReference type="InterPro" id="IPR050707">
    <property type="entry name" value="HTH_MetabolicPath_Reg"/>
</dbReference>
<dbReference type="AlphaFoldDB" id="R9PRE3"/>
<evidence type="ECO:0000256" key="1">
    <source>
        <dbReference type="ARBA" id="ARBA00023015"/>
    </source>
</evidence>
<dbReference type="GO" id="GO:0003700">
    <property type="term" value="F:DNA-binding transcription factor activity"/>
    <property type="evidence" value="ECO:0007669"/>
    <property type="project" value="TreeGrafter"/>
</dbReference>
<name>R9PRE3_AGAAL</name>
<dbReference type="Proteomes" id="UP000014461">
    <property type="component" value="Unassembled WGS sequence"/>
</dbReference>
<dbReference type="InterPro" id="IPR014757">
    <property type="entry name" value="Tscrpt_reg_IclR_C"/>
</dbReference>
<dbReference type="GO" id="GO:0045892">
    <property type="term" value="P:negative regulation of DNA-templated transcription"/>
    <property type="evidence" value="ECO:0007669"/>
    <property type="project" value="TreeGrafter"/>
</dbReference>
<gene>
    <name evidence="6" type="ORF">AALB_3908</name>
</gene>
<sequence>MDKKSPAANKYAVPALDKGLDILEYMVSQELPKSQTEIATALARGANEIYRVLVGLEARGYLIRDEVSGKYRASLKIYNLSRRISPIDKMRQCALPHMEDLAFSSGHSCHLSMLYQSQAMVIVHAQSHDPVSINIAEGSLFPTSATASGRVLLANSKPDVQAMILERDQHYQQMKAAQRKLFIQQLALIKQNGTYSAANELTKGVYESAVLVGEPEGLVIASLAITTLNSTATDEHSESSELISKAQATAKQITQQLGC</sequence>
<keyword evidence="1" id="KW-0805">Transcription regulation</keyword>
<dbReference type="Pfam" id="PF09339">
    <property type="entry name" value="HTH_IclR"/>
    <property type="match status" value="1"/>
</dbReference>
<evidence type="ECO:0000259" key="4">
    <source>
        <dbReference type="PROSITE" id="PS51077"/>
    </source>
</evidence>
<dbReference type="Gene3D" id="3.30.450.40">
    <property type="match status" value="1"/>
</dbReference>
<dbReference type="PANTHER" id="PTHR30136">
    <property type="entry name" value="HELIX-TURN-HELIX TRANSCRIPTIONAL REGULATOR, ICLR FAMILY"/>
    <property type="match status" value="1"/>
</dbReference>
<dbReference type="Gene3D" id="1.10.10.10">
    <property type="entry name" value="Winged helix-like DNA-binding domain superfamily/Winged helix DNA-binding domain"/>
    <property type="match status" value="1"/>
</dbReference>
<dbReference type="SMART" id="SM00346">
    <property type="entry name" value="HTH_ICLR"/>
    <property type="match status" value="1"/>
</dbReference>
<accession>R9PRE3</accession>
<evidence type="ECO:0000313" key="7">
    <source>
        <dbReference type="Proteomes" id="UP000014461"/>
    </source>
</evidence>
<dbReference type="GO" id="GO:0003677">
    <property type="term" value="F:DNA binding"/>
    <property type="evidence" value="ECO:0007669"/>
    <property type="project" value="UniProtKB-KW"/>
</dbReference>
<dbReference type="Pfam" id="PF01614">
    <property type="entry name" value="IclR_C"/>
    <property type="match status" value="1"/>
</dbReference>
<feature type="domain" description="HTH iclR-type" evidence="4">
    <location>
        <begin position="13"/>
        <end position="75"/>
    </location>
</feature>